<evidence type="ECO:0000256" key="4">
    <source>
        <dbReference type="ARBA" id="ARBA00044746"/>
    </source>
</evidence>
<evidence type="ECO:0000256" key="3">
    <source>
        <dbReference type="ARBA" id="ARBA00023306"/>
    </source>
</evidence>
<feature type="compositionally biased region" description="Acidic residues" evidence="6">
    <location>
        <begin position="491"/>
        <end position="505"/>
    </location>
</feature>
<gene>
    <name evidence="8" type="ORF">CBYS24578_00002243</name>
</gene>
<evidence type="ECO:0000256" key="6">
    <source>
        <dbReference type="SAM" id="MobiDB-lite"/>
    </source>
</evidence>
<dbReference type="AlphaFoldDB" id="A0A9N9UQW6"/>
<evidence type="ECO:0000256" key="2">
    <source>
        <dbReference type="ARBA" id="ARBA00022618"/>
    </source>
</evidence>
<evidence type="ECO:0000313" key="9">
    <source>
        <dbReference type="Proteomes" id="UP000754883"/>
    </source>
</evidence>
<comment type="similarity">
    <text evidence="1">Belongs to the ataxin-10 family.</text>
</comment>
<dbReference type="OrthoDB" id="379794at2759"/>
<dbReference type="Pfam" id="PF09759">
    <property type="entry name" value="Atx10homo_assoc"/>
    <property type="match status" value="1"/>
</dbReference>
<dbReference type="EMBL" id="CABFNO020001553">
    <property type="protein sequence ID" value="CAG9999043.1"/>
    <property type="molecule type" value="Genomic_DNA"/>
</dbReference>
<proteinExistence type="inferred from homology"/>
<accession>A0A9N9UQW6</accession>
<protein>
    <recommendedName>
        <fullName evidence="5">Ataxin-10 homolog</fullName>
    </recommendedName>
</protein>
<keyword evidence="9" id="KW-1185">Reference proteome</keyword>
<feature type="compositionally biased region" description="Basic residues" evidence="6">
    <location>
        <begin position="472"/>
        <end position="481"/>
    </location>
</feature>
<evidence type="ECO:0000313" key="8">
    <source>
        <dbReference type="EMBL" id="CAG9999043.1"/>
    </source>
</evidence>
<reference evidence="8" key="1">
    <citation type="submission" date="2021-10" db="EMBL/GenBank/DDBJ databases">
        <authorList>
            <person name="Piombo E."/>
        </authorList>
    </citation>
    <scope>NUCLEOTIDE SEQUENCE</scope>
</reference>
<feature type="region of interest" description="Disordered" evidence="6">
    <location>
        <begin position="755"/>
        <end position="804"/>
    </location>
</feature>
<keyword evidence="3" id="KW-0131">Cell cycle</keyword>
<dbReference type="PANTHER" id="PTHR13255">
    <property type="entry name" value="ATAXIN-10"/>
    <property type="match status" value="1"/>
</dbReference>
<dbReference type="Proteomes" id="UP000754883">
    <property type="component" value="Unassembled WGS sequence"/>
</dbReference>
<dbReference type="InterPro" id="IPR051374">
    <property type="entry name" value="Ataxin-10/CTR86_families"/>
</dbReference>
<feature type="compositionally biased region" description="Low complexity" evidence="6">
    <location>
        <begin position="760"/>
        <end position="776"/>
    </location>
</feature>
<evidence type="ECO:0000256" key="5">
    <source>
        <dbReference type="ARBA" id="ARBA00044801"/>
    </source>
</evidence>
<organism evidence="8 9">
    <name type="scientific">Clonostachys byssicola</name>
    <dbReference type="NCBI Taxonomy" id="160290"/>
    <lineage>
        <taxon>Eukaryota</taxon>
        <taxon>Fungi</taxon>
        <taxon>Dikarya</taxon>
        <taxon>Ascomycota</taxon>
        <taxon>Pezizomycotina</taxon>
        <taxon>Sordariomycetes</taxon>
        <taxon>Hypocreomycetidae</taxon>
        <taxon>Hypocreales</taxon>
        <taxon>Bionectriaceae</taxon>
        <taxon>Clonostachys</taxon>
    </lineage>
</organism>
<dbReference type="GO" id="GO:0005829">
    <property type="term" value="C:cytosol"/>
    <property type="evidence" value="ECO:0007669"/>
    <property type="project" value="TreeGrafter"/>
</dbReference>
<feature type="region of interest" description="Disordered" evidence="6">
    <location>
        <begin position="1"/>
        <end position="31"/>
    </location>
</feature>
<name>A0A9N9UQW6_9HYPO</name>
<sequence>MDAQAIVPRPQESDPLTQVPPEVQDDESSSETIEERCFSAALVCLEGHFTQSPPMGPLTSVKVASMVSKTLEKTHTCRKSREALSRNVAIWIWLTRIFAAAIPSLTTRSVGPLSSLNDPEKGVSPQESTGLIVLNHGTIKEDLTTLIKLMHIARNLLVNAEPEVPQDICAAVHFDQMVYQTIILCVNVTSKGYDGEILDEAQRNKLAEVTEHYKKLLVTSLQQAHNWTAKHDRNKMSFWFDVLFDDDGVYPGSDEGDGSGFRPDVAKQQTQHWLDRNSKMCPTARRLLKDYATNHADKPPGNLAPIRPLAWNWLPDEMVPEDIDTVGMPEEKISPVWNPDESDKYEQDKVYGRVSREIDTWWLRARDPNYDQYIVGMPTTEVAKSRLDHCKQNIVHRYAHSYQGEHSPPSVVAEADYSDTEHCPECHECHHHEDEDHDDSHHHSHDHDHDHEHDHDHDHGHESDEHDLDCPHHHHHHHHHHDHDYPHDYVDDMIDDEDADDDESYGDGPLTGLLTEIPNILDPKQIEALHMIVKSCILDNAGCGLTRAGENLQKTRCRMFLALDCGKSLLREMLVFIAVWEKDEQSLIFQVTTQIVEAIHHSALIPYAWNGLRIPKDIISPAQTVLLRLVNHMFRARANATVPQGQKSEESKDIKLMHFFFGIFRTRIVPECAALMHLQAQIREGHCDPAEFPVDTWDMERARDGLAQYLDFLTTVAESQDTRNELIDWEAVYDLLVILNGLEAAVLKKPLVELPKRTPQGQNGNSKNKGNVGDSNPMVERPYATGSDSRSPSPPPPPLQEPAHKFPWAGIKGQLFTILATLLQPPAGQSSPGNAKVQLQVVQWNGIVPLLNCCAYDDHNPFAKERVTICLKWLLDGCETANAFFRELVSLAPQPNLKPPPGGTTVSTIRVDGILGEVKVQVRSNSKGEPILEREAAQEADDLLKRTAELTLNNAGNRANIEEDFMA</sequence>
<evidence type="ECO:0000256" key="1">
    <source>
        <dbReference type="ARBA" id="ARBA00008384"/>
    </source>
</evidence>
<feature type="domain" description="Ataxin-10" evidence="7">
    <location>
        <begin position="834"/>
        <end position="888"/>
    </location>
</feature>
<dbReference type="PANTHER" id="PTHR13255:SF0">
    <property type="entry name" value="ATAXIN-10"/>
    <property type="match status" value="1"/>
</dbReference>
<dbReference type="InterPro" id="IPR019156">
    <property type="entry name" value="Ataxin-10_domain"/>
</dbReference>
<feature type="region of interest" description="Disordered" evidence="6">
    <location>
        <begin position="431"/>
        <end position="506"/>
    </location>
</feature>
<dbReference type="GO" id="GO:0051301">
    <property type="term" value="P:cell division"/>
    <property type="evidence" value="ECO:0007669"/>
    <property type="project" value="UniProtKB-KW"/>
</dbReference>
<comment type="function">
    <text evidence="4">May play a role in the regulation of cytokinesis.</text>
</comment>
<keyword evidence="2" id="KW-0132">Cell division</keyword>
<feature type="compositionally biased region" description="Basic and acidic residues" evidence="6">
    <location>
        <begin position="431"/>
        <end position="471"/>
    </location>
</feature>
<comment type="caution">
    <text evidence="8">The sequence shown here is derived from an EMBL/GenBank/DDBJ whole genome shotgun (WGS) entry which is preliminary data.</text>
</comment>
<evidence type="ECO:0000259" key="7">
    <source>
        <dbReference type="Pfam" id="PF09759"/>
    </source>
</evidence>